<feature type="domain" description="Glycosyltransferase 2-like" evidence="2">
    <location>
        <begin position="41"/>
        <end position="185"/>
    </location>
</feature>
<evidence type="ECO:0000259" key="2">
    <source>
        <dbReference type="Pfam" id="PF00535"/>
    </source>
</evidence>
<dbReference type="InterPro" id="IPR001173">
    <property type="entry name" value="Glyco_trans_2-like"/>
</dbReference>
<evidence type="ECO:0000256" key="1">
    <source>
        <dbReference type="SAM" id="Phobius"/>
    </source>
</evidence>
<dbReference type="SUPFAM" id="SSF53448">
    <property type="entry name" value="Nucleotide-diphospho-sugar transferases"/>
    <property type="match status" value="1"/>
</dbReference>
<gene>
    <name evidence="3" type="ORF">LEM8419_01918</name>
</gene>
<dbReference type="Pfam" id="PF00535">
    <property type="entry name" value="Glycos_transf_2"/>
    <property type="match status" value="1"/>
</dbReference>
<keyword evidence="1" id="KW-0472">Membrane</keyword>
<dbReference type="PANTHER" id="PTHR43685:SF2">
    <property type="entry name" value="GLYCOSYLTRANSFERASE 2-LIKE DOMAIN-CONTAINING PROTEIN"/>
    <property type="match status" value="1"/>
</dbReference>
<protein>
    <recommendedName>
        <fullName evidence="2">Glycosyltransferase 2-like domain-containing protein</fullName>
    </recommendedName>
</protein>
<organism evidence="3 4">
    <name type="scientific">Neolewinella maritima</name>
    <dbReference type="NCBI Taxonomy" id="1383882"/>
    <lineage>
        <taxon>Bacteria</taxon>
        <taxon>Pseudomonadati</taxon>
        <taxon>Bacteroidota</taxon>
        <taxon>Saprospiria</taxon>
        <taxon>Saprospirales</taxon>
        <taxon>Lewinellaceae</taxon>
        <taxon>Neolewinella</taxon>
    </lineage>
</organism>
<dbReference type="InterPro" id="IPR050834">
    <property type="entry name" value="Glycosyltransf_2"/>
</dbReference>
<dbReference type="Proteomes" id="UP000837803">
    <property type="component" value="Unassembled WGS sequence"/>
</dbReference>
<dbReference type="PANTHER" id="PTHR43685">
    <property type="entry name" value="GLYCOSYLTRANSFERASE"/>
    <property type="match status" value="1"/>
</dbReference>
<keyword evidence="1" id="KW-0812">Transmembrane</keyword>
<evidence type="ECO:0000313" key="3">
    <source>
        <dbReference type="EMBL" id="CAH1000854.1"/>
    </source>
</evidence>
<name>A0ABM9B290_9BACT</name>
<dbReference type="InterPro" id="IPR029044">
    <property type="entry name" value="Nucleotide-diphossugar_trans"/>
</dbReference>
<evidence type="ECO:0000313" key="4">
    <source>
        <dbReference type="Proteomes" id="UP000837803"/>
    </source>
</evidence>
<sequence length="367" mass="40518">MLVALLLLATATRLLLWGWVYRRALAPDPALPGPIDFPPVSVIVCFRNEATHLEASLRGILSQNYPNFELVAVDDQSTDASVAIVRYLQNRFPRLRLLQPGPTRPGKKDALTAGIEAASHELLVLTDADCTPATDQWLRYMVAPLTRGDQLVLGCSPYRYRPGTLAFWQRFEATHTALQYQGLARLGHPYMGVGRNLAYYRSFFTSAGGFSGHADHLGGDDDLLVNAHATPSLTARVTRPEAWTYSEPTVSWRAYLRQKLRHQSVGRVYRLRHQLLLMTLAASHGLFFLCGFLLLFTPAAGGALLAYALRATAVLYAFRQSPVSHFLGASAGAMDVAQGARILLADALLAPFSVFLLLATFLPNRRW</sequence>
<feature type="transmembrane region" description="Helical" evidence="1">
    <location>
        <begin position="339"/>
        <end position="362"/>
    </location>
</feature>
<keyword evidence="4" id="KW-1185">Reference proteome</keyword>
<keyword evidence="1" id="KW-1133">Transmembrane helix</keyword>
<proteinExistence type="predicted"/>
<reference evidence="3" key="1">
    <citation type="submission" date="2021-12" db="EMBL/GenBank/DDBJ databases">
        <authorList>
            <person name="Rodrigo-Torres L."/>
            <person name="Arahal R. D."/>
            <person name="Lucena T."/>
        </authorList>
    </citation>
    <scope>NUCLEOTIDE SEQUENCE</scope>
    <source>
        <strain evidence="3">CECT 8419</strain>
    </source>
</reference>
<dbReference type="RefSeq" id="WP_238750835.1">
    <property type="nucleotide sequence ID" value="NZ_CAKLPZ010000002.1"/>
</dbReference>
<accession>A0ABM9B290</accession>
<dbReference type="Gene3D" id="3.90.550.10">
    <property type="entry name" value="Spore Coat Polysaccharide Biosynthesis Protein SpsA, Chain A"/>
    <property type="match status" value="1"/>
</dbReference>
<feature type="transmembrane region" description="Helical" evidence="1">
    <location>
        <begin position="275"/>
        <end position="296"/>
    </location>
</feature>
<dbReference type="EMBL" id="CAKLPZ010000002">
    <property type="protein sequence ID" value="CAH1000854.1"/>
    <property type="molecule type" value="Genomic_DNA"/>
</dbReference>
<comment type="caution">
    <text evidence="3">The sequence shown here is derived from an EMBL/GenBank/DDBJ whole genome shotgun (WGS) entry which is preliminary data.</text>
</comment>